<gene>
    <name evidence="1" type="ORF">A3I24_03010</name>
</gene>
<evidence type="ECO:0000313" key="1">
    <source>
        <dbReference type="EMBL" id="OGY67395.1"/>
    </source>
</evidence>
<dbReference type="AlphaFoldDB" id="A0A1G1ZSE5"/>
<evidence type="ECO:0000313" key="2">
    <source>
        <dbReference type="Proteomes" id="UP000177690"/>
    </source>
</evidence>
<dbReference type="Proteomes" id="UP000177690">
    <property type="component" value="Unassembled WGS sequence"/>
</dbReference>
<comment type="caution">
    <text evidence="1">The sequence shown here is derived from an EMBL/GenBank/DDBJ whole genome shotgun (WGS) entry which is preliminary data.</text>
</comment>
<proteinExistence type="predicted"/>
<dbReference type="EMBL" id="MHJL01000024">
    <property type="protein sequence ID" value="OGY67395.1"/>
    <property type="molecule type" value="Genomic_DNA"/>
</dbReference>
<name>A0A1G1ZSE5_9BACT</name>
<organism evidence="1 2">
    <name type="scientific">Candidatus Harrisonbacteria bacterium RIFCSPLOWO2_02_FULL_41_13b</name>
    <dbReference type="NCBI Taxonomy" id="1798409"/>
    <lineage>
        <taxon>Bacteria</taxon>
        <taxon>Candidatus Harrisoniibacteriota</taxon>
    </lineage>
</organism>
<accession>A0A1G1ZSE5</accession>
<protein>
    <submittedName>
        <fullName evidence="1">Uncharacterized protein</fullName>
    </submittedName>
</protein>
<reference evidence="1 2" key="1">
    <citation type="journal article" date="2016" name="Nat. Commun.">
        <title>Thousands of microbial genomes shed light on interconnected biogeochemical processes in an aquifer system.</title>
        <authorList>
            <person name="Anantharaman K."/>
            <person name="Brown C.T."/>
            <person name="Hug L.A."/>
            <person name="Sharon I."/>
            <person name="Castelle C.J."/>
            <person name="Probst A.J."/>
            <person name="Thomas B.C."/>
            <person name="Singh A."/>
            <person name="Wilkins M.J."/>
            <person name="Karaoz U."/>
            <person name="Brodie E.L."/>
            <person name="Williams K.H."/>
            <person name="Hubbard S.S."/>
            <person name="Banfield J.F."/>
        </authorList>
    </citation>
    <scope>NUCLEOTIDE SEQUENCE [LARGE SCALE GENOMIC DNA]</scope>
</reference>
<sequence length="87" mass="9998">MMFFSAFITSGSRSVDFQFGEDISSLKSEDKITVVIGHDPGMYGYNNAHIFRQRSDRELLLLFKDRQEFVQARESLVASVNEMATKR</sequence>
<dbReference type="STRING" id="1798409.A3I24_03010"/>